<dbReference type="GO" id="GO:0046872">
    <property type="term" value="F:metal ion binding"/>
    <property type="evidence" value="ECO:0007669"/>
    <property type="project" value="UniProtKB-KW"/>
</dbReference>
<keyword evidence="2" id="KW-0479">Metal-binding</keyword>
<dbReference type="Pfam" id="PF00354">
    <property type="entry name" value="Pentaxin"/>
    <property type="match status" value="1"/>
</dbReference>
<dbReference type="Pfam" id="PF13385">
    <property type="entry name" value="Laminin_G_3"/>
    <property type="match status" value="2"/>
</dbReference>
<dbReference type="SUPFAM" id="SSF49899">
    <property type="entry name" value="Concanavalin A-like lectins/glucanases"/>
    <property type="match status" value="4"/>
</dbReference>
<feature type="signal peptide" evidence="10">
    <location>
        <begin position="1"/>
        <end position="30"/>
    </location>
</feature>
<dbReference type="Proteomes" id="UP000008141">
    <property type="component" value="Unassembled WGS sequence"/>
</dbReference>
<dbReference type="SUPFAM" id="SSF52777">
    <property type="entry name" value="CoA-dependent acyltransferases"/>
    <property type="match status" value="1"/>
</dbReference>
<dbReference type="PRINTS" id="PR00895">
    <property type="entry name" value="PENTAXIN"/>
</dbReference>
<name>E1ZNZ8_CHLVA</name>
<evidence type="ECO:0000256" key="3">
    <source>
        <dbReference type="ARBA" id="ARBA00022729"/>
    </source>
</evidence>
<dbReference type="RefSeq" id="XP_005844630.1">
    <property type="nucleotide sequence ID" value="XM_005844568.1"/>
</dbReference>
<dbReference type="InterPro" id="IPR011936">
    <property type="entry name" value="Myxo_disulph_rpt"/>
</dbReference>
<evidence type="ECO:0000256" key="10">
    <source>
        <dbReference type="SAM" id="SignalP"/>
    </source>
</evidence>
<dbReference type="SMART" id="SM00159">
    <property type="entry name" value="PTX"/>
    <property type="match status" value="1"/>
</dbReference>
<evidence type="ECO:0000256" key="2">
    <source>
        <dbReference type="ARBA" id="ARBA00022723"/>
    </source>
</evidence>
<evidence type="ECO:0000313" key="13">
    <source>
        <dbReference type="Proteomes" id="UP000008141"/>
    </source>
</evidence>
<dbReference type="KEGG" id="cvr:CHLNCDRAFT_54474"/>
<keyword evidence="7" id="KW-0325">Glycoprotein</keyword>
<dbReference type="STRING" id="554065.E1ZNZ8"/>
<keyword evidence="3 10" id="KW-0732">Signal</keyword>
<feature type="transmembrane region" description="Helical" evidence="9">
    <location>
        <begin position="1644"/>
        <end position="1662"/>
    </location>
</feature>
<feature type="domain" description="Pentraxin (PTX)" evidence="11">
    <location>
        <begin position="656"/>
        <end position="878"/>
    </location>
</feature>
<evidence type="ECO:0000256" key="4">
    <source>
        <dbReference type="ARBA" id="ARBA00022737"/>
    </source>
</evidence>
<feature type="transmembrane region" description="Helical" evidence="9">
    <location>
        <begin position="1605"/>
        <end position="1623"/>
    </location>
</feature>
<keyword evidence="9" id="KW-1133">Transmembrane helix</keyword>
<keyword evidence="9" id="KW-0472">Membrane</keyword>
<dbReference type="PROSITE" id="PS51828">
    <property type="entry name" value="PTX_2"/>
    <property type="match status" value="1"/>
</dbReference>
<feature type="region of interest" description="Disordered" evidence="8">
    <location>
        <begin position="954"/>
        <end position="1000"/>
    </location>
</feature>
<dbReference type="InParanoid" id="E1ZNZ8"/>
<comment type="cofactor">
    <cofactor evidence="1">
        <name>Ca(2+)</name>
        <dbReference type="ChEBI" id="CHEBI:29108"/>
    </cofactor>
</comment>
<dbReference type="InterPro" id="IPR051360">
    <property type="entry name" value="Neuronal_Pentraxin_Related"/>
</dbReference>
<keyword evidence="9" id="KW-0812">Transmembrane</keyword>
<feature type="chain" id="PRO_5003156415" description="Pentraxin (PTX) domain-containing protein" evidence="10">
    <location>
        <begin position="31"/>
        <end position="1663"/>
    </location>
</feature>
<dbReference type="Gene3D" id="3.30.559.10">
    <property type="entry name" value="Chloramphenicol acetyltransferase-like domain"/>
    <property type="match status" value="2"/>
</dbReference>
<dbReference type="Gene3D" id="2.60.120.200">
    <property type="match status" value="3"/>
</dbReference>
<dbReference type="OrthoDB" id="89765at2759"/>
<proteinExistence type="predicted"/>
<keyword evidence="5" id="KW-0106">Calcium</keyword>
<dbReference type="GeneID" id="17351923"/>
<evidence type="ECO:0000256" key="7">
    <source>
        <dbReference type="ARBA" id="ARBA00023180"/>
    </source>
</evidence>
<dbReference type="InterPro" id="IPR013320">
    <property type="entry name" value="ConA-like_dom_sf"/>
</dbReference>
<feature type="compositionally biased region" description="Pro residues" evidence="8">
    <location>
        <begin position="981"/>
        <end position="992"/>
    </location>
</feature>
<gene>
    <name evidence="12" type="ORF">CHLNCDRAFT_54474</name>
</gene>
<evidence type="ECO:0000256" key="1">
    <source>
        <dbReference type="ARBA" id="ARBA00001913"/>
    </source>
</evidence>
<dbReference type="InterPro" id="IPR001759">
    <property type="entry name" value="PTX_dom"/>
</dbReference>
<reference evidence="12 13" key="1">
    <citation type="journal article" date="2010" name="Plant Cell">
        <title>The Chlorella variabilis NC64A genome reveals adaptation to photosymbiosis, coevolution with viruses, and cryptic sex.</title>
        <authorList>
            <person name="Blanc G."/>
            <person name="Duncan G."/>
            <person name="Agarkova I."/>
            <person name="Borodovsky M."/>
            <person name="Gurnon J."/>
            <person name="Kuo A."/>
            <person name="Lindquist E."/>
            <person name="Lucas S."/>
            <person name="Pangilinan J."/>
            <person name="Polle J."/>
            <person name="Salamov A."/>
            <person name="Terry A."/>
            <person name="Yamada T."/>
            <person name="Dunigan D.D."/>
            <person name="Grigoriev I.V."/>
            <person name="Claverie J.M."/>
            <person name="Van Etten J.L."/>
        </authorList>
    </citation>
    <scope>NUCLEOTIDE SEQUENCE [LARGE SCALE GENOMIC DNA]</scope>
    <source>
        <strain evidence="12 13">NC64A</strain>
    </source>
</reference>
<keyword evidence="4" id="KW-0677">Repeat</keyword>
<organism evidence="13">
    <name type="scientific">Chlorella variabilis</name>
    <name type="common">Green alga</name>
    <dbReference type="NCBI Taxonomy" id="554065"/>
    <lineage>
        <taxon>Eukaryota</taxon>
        <taxon>Viridiplantae</taxon>
        <taxon>Chlorophyta</taxon>
        <taxon>core chlorophytes</taxon>
        <taxon>Trebouxiophyceae</taxon>
        <taxon>Chlorellales</taxon>
        <taxon>Chlorellaceae</taxon>
        <taxon>Chlorella clade</taxon>
        <taxon>Chlorella</taxon>
    </lineage>
</organism>
<protein>
    <recommendedName>
        <fullName evidence="11">Pentraxin (PTX) domain-containing protein</fullName>
    </recommendedName>
</protein>
<evidence type="ECO:0000259" key="11">
    <source>
        <dbReference type="PROSITE" id="PS51828"/>
    </source>
</evidence>
<evidence type="ECO:0000256" key="6">
    <source>
        <dbReference type="ARBA" id="ARBA00023157"/>
    </source>
</evidence>
<dbReference type="EMBL" id="GL433856">
    <property type="protein sequence ID" value="EFN52528.1"/>
    <property type="molecule type" value="Genomic_DNA"/>
</dbReference>
<dbReference type="NCBIfam" id="TIGR02232">
    <property type="entry name" value="myxo_disulf_rpt"/>
    <property type="match status" value="1"/>
</dbReference>
<evidence type="ECO:0000256" key="8">
    <source>
        <dbReference type="SAM" id="MobiDB-lite"/>
    </source>
</evidence>
<evidence type="ECO:0000256" key="9">
    <source>
        <dbReference type="SAM" id="Phobius"/>
    </source>
</evidence>
<dbReference type="PANTHER" id="PTHR19277">
    <property type="entry name" value="PENTRAXIN"/>
    <property type="match status" value="1"/>
</dbReference>
<keyword evidence="6" id="KW-1015">Disulfide bond</keyword>
<sequence>MSVGSRQGLGPALVCLLAVWLDAVPRPAAADISRPGGAGHALLFRDHGVLLEGFRDLGSDAFTFEAWLSTTDYCHASALFSYALDSTSDDPHQRTSDFNHFVIFDPSQVVACHDFEYIDLWPDPTASSCTAAFNHSAKLPSFVTRDGRWHHLAVTWEAAKEGLTQIFWDGLLVASAVTHKTRPLQPGGALMLGAEQDCYGGCTDRQAGLAGLAGREGVEEAGSGQGERAAVAPWKPCSHWEQGARRSAAVRGVCPFVSRCRGQGYHGQMDEVRVWRTARTQAEILRHMRDASGLDNHSDLAAYWKFNDPELNGIYRETLVARDSSGRGNDIHLITLPAASMQTIEQGGGRLEAGALTFRNNYAMAQGFAGMLDRDLSVEFWARTPAYTPRNSTPERNAEFFSFSAFGHEEGECLLPWGCPRCGSLSPTAFLDDAILIEKYMDEYKGSHHLDFEDFSTRGSISVHINANREGNGQRFDHWVDFLTGWVDSGWHHVAVTWAWESGEVKLYLDGQPQTPFWVSKAGQVKAPSRGGVDSHIAARTSRSSNGSLVLGQSQDCYGGCFSPESALHGDMAGLRVWSRVLSKEDVAAGMFARDPPSQEGLVASYSFDPAKGRVDGSGPAGSANSLLLGADAPSWVYSTAPLATPDGKRMMPPWPGSAGYAMFLSDQQVLILKDFKDFPSTELTLEFWMASTDSCRKGVPFSYASRGSSYAKADNSFLLFNYNSWGVSVMEDEGGLQDHLSGLGATDGRWHHIAVTWRSSDGQVKLYDNGREVWSVVRGRGKTIPPGGTLVVGREQDCEGGCFDSDEGATGNIQDDWELEYGAQDFFGTIDEMRLWKTARSQQEIQDGMRSNLFRKGMTGERFDSPAVDPHHPDLVAYWNFDEGQGWTVHDATGHGHDLTAAEDPRWEVVRWLSVCGNGLLEGLEECDNGDLVGLGGCSEVEPGWQCTKTSPSVCTQGGGGGQPADPHSQPDAPGGGDVPPAPPGPPPPPASGSKHSSGHGWATTIVVLAVVAAVVAALVASRERIYDHFPEVSRAARDGAGGGGVGRPDRDCAAPILQRPRYPPPRFHKVRLCRLGRMKGLRLGSLHIAHTGGGAQLTVAEARGTSLAAAMGPPTWPRDRVTVPDPALPFYIDQLDPTRRALLAGREPLMRVRLTRLTDGDVLAVSLCHQAADGVRWPALMAHLAARYRQAAFGEAPDPSHLLRPTDRRLLSSEHMAGQLLGGAAASKAAPPPPSPFRVRASFVGYLRLASLALAPSRHAMALIMLHIPRDQVAELKRLAAAGNQADPPITTGDAVQAACALLLHAARGRPALPVAPRIMMVMVQMPTPPGYFGNAVRMLEVSLPANTQQPADGDWVAALARLAGAIRRATAAFRSEPERVLAALRETEALCAAPVPRMLSFVYGRLLPSITSAVNYMPFSQARLAWYCFRTAVLLEPADLDLGLGQPSTHSQQLSLPRARDMAIVRPAVAPYGEGLFAQMALAPGDAARLRAHPLLGQLVCGGVGPATPNRSPLVRGGELAASYKMGSQGQRGPEQPWGPITEATSTTTASLAPPQAAFLSANTFVQARNRGWADRDRLAVRAVLLWTVSGSVRCWRFMPPATLVWSVLYCLACIAHGYWQRRHPASFLRWREASAAVLRMAGMAFGGLSVVCELVLVWA</sequence>
<dbReference type="InterPro" id="IPR023213">
    <property type="entry name" value="CAT-like_dom_sf"/>
</dbReference>
<evidence type="ECO:0000256" key="5">
    <source>
        <dbReference type="ARBA" id="ARBA00022837"/>
    </source>
</evidence>
<accession>E1ZNZ8</accession>
<evidence type="ECO:0000313" key="12">
    <source>
        <dbReference type="EMBL" id="EFN52528.1"/>
    </source>
</evidence>
<dbReference type="PANTHER" id="PTHR19277:SF125">
    <property type="entry name" value="B6"/>
    <property type="match status" value="1"/>
</dbReference>
<keyword evidence="13" id="KW-1185">Reference proteome</keyword>